<dbReference type="GO" id="GO:0008270">
    <property type="term" value="F:zinc ion binding"/>
    <property type="evidence" value="ECO:0007669"/>
    <property type="project" value="UniProtKB-KW"/>
</dbReference>
<evidence type="ECO:0000256" key="1">
    <source>
        <dbReference type="ARBA" id="ARBA00004370"/>
    </source>
</evidence>
<evidence type="ECO:0000256" key="2">
    <source>
        <dbReference type="ARBA" id="ARBA00022692"/>
    </source>
</evidence>
<sequence length="265" mass="29697">MSESKVQLVILYIFIGVWISVIVMVICTLCLARHLYTGEEDTLFFELREAEIKDNVILKRVVKRAKKKKDRTSTLISSKRKSIRNSIHSHLSIDTSASEQNCCHICLCDFRPGDIVSQSRNNECTHTFHEACITEWLMVPHDSCPVCRNAFIVGHHHHDDRLFESLEAANRMYASNDVENGSPLRTRQYISVAQDQSEAIGEALDGFVASGDPNEDEDLSYGANEDDLSYVGGGVPANETSGDVESQEEEHDIEMMSISSNDVNV</sequence>
<evidence type="ECO:0000256" key="9">
    <source>
        <dbReference type="SAM" id="MobiDB-lite"/>
    </source>
</evidence>
<proteinExistence type="predicted"/>
<name>A0AAD3HCD7_9STRA</name>
<feature type="region of interest" description="Disordered" evidence="9">
    <location>
        <begin position="209"/>
        <end position="265"/>
    </location>
</feature>
<dbReference type="Pfam" id="PF13639">
    <property type="entry name" value="zf-RING_2"/>
    <property type="match status" value="1"/>
</dbReference>
<comment type="caution">
    <text evidence="12">The sequence shown here is derived from an EMBL/GenBank/DDBJ whole genome shotgun (WGS) entry which is preliminary data.</text>
</comment>
<dbReference type="AlphaFoldDB" id="A0AAD3HCD7"/>
<dbReference type="EMBL" id="BLLK01000060">
    <property type="protein sequence ID" value="GFH58009.1"/>
    <property type="molecule type" value="Genomic_DNA"/>
</dbReference>
<keyword evidence="5" id="KW-0862">Zinc</keyword>
<reference evidence="12 13" key="1">
    <citation type="journal article" date="2021" name="Sci. Rep.">
        <title>The genome of the diatom Chaetoceros tenuissimus carries an ancient integrated fragment of an extant virus.</title>
        <authorList>
            <person name="Hongo Y."/>
            <person name="Kimura K."/>
            <person name="Takaki Y."/>
            <person name="Yoshida Y."/>
            <person name="Baba S."/>
            <person name="Kobayashi G."/>
            <person name="Nagasaki K."/>
            <person name="Hano T."/>
            <person name="Tomaru Y."/>
        </authorList>
    </citation>
    <scope>NUCLEOTIDE SEQUENCE [LARGE SCALE GENOMIC DNA]</scope>
    <source>
        <strain evidence="12 13">NIES-3715</strain>
    </source>
</reference>
<gene>
    <name evidence="12" type="ORF">CTEN210_14485</name>
</gene>
<keyword evidence="2 10" id="KW-0812">Transmembrane</keyword>
<evidence type="ECO:0000256" key="6">
    <source>
        <dbReference type="ARBA" id="ARBA00022989"/>
    </source>
</evidence>
<dbReference type="PANTHER" id="PTHR46539:SF1">
    <property type="entry name" value="E3 UBIQUITIN-PROTEIN LIGASE ATL42"/>
    <property type="match status" value="1"/>
</dbReference>
<evidence type="ECO:0000256" key="8">
    <source>
        <dbReference type="PROSITE-ProRule" id="PRU00175"/>
    </source>
</evidence>
<feature type="domain" description="RING-type" evidence="11">
    <location>
        <begin position="103"/>
        <end position="148"/>
    </location>
</feature>
<dbReference type="GO" id="GO:0016020">
    <property type="term" value="C:membrane"/>
    <property type="evidence" value="ECO:0007669"/>
    <property type="project" value="UniProtKB-SubCell"/>
</dbReference>
<feature type="compositionally biased region" description="Acidic residues" evidence="9">
    <location>
        <begin position="213"/>
        <end position="228"/>
    </location>
</feature>
<accession>A0AAD3HCD7</accession>
<dbReference type="InterPro" id="IPR013083">
    <property type="entry name" value="Znf_RING/FYVE/PHD"/>
</dbReference>
<dbReference type="Gene3D" id="3.30.40.10">
    <property type="entry name" value="Zinc/RING finger domain, C3HC4 (zinc finger)"/>
    <property type="match status" value="1"/>
</dbReference>
<protein>
    <recommendedName>
        <fullName evidence="11">RING-type domain-containing protein</fullName>
    </recommendedName>
</protein>
<evidence type="ECO:0000256" key="5">
    <source>
        <dbReference type="ARBA" id="ARBA00022833"/>
    </source>
</evidence>
<organism evidence="12 13">
    <name type="scientific">Chaetoceros tenuissimus</name>
    <dbReference type="NCBI Taxonomy" id="426638"/>
    <lineage>
        <taxon>Eukaryota</taxon>
        <taxon>Sar</taxon>
        <taxon>Stramenopiles</taxon>
        <taxon>Ochrophyta</taxon>
        <taxon>Bacillariophyta</taxon>
        <taxon>Coscinodiscophyceae</taxon>
        <taxon>Chaetocerotophycidae</taxon>
        <taxon>Chaetocerotales</taxon>
        <taxon>Chaetocerotaceae</taxon>
        <taxon>Chaetoceros</taxon>
    </lineage>
</organism>
<dbReference type="SUPFAM" id="SSF57850">
    <property type="entry name" value="RING/U-box"/>
    <property type="match status" value="1"/>
</dbReference>
<evidence type="ECO:0000256" key="10">
    <source>
        <dbReference type="SAM" id="Phobius"/>
    </source>
</evidence>
<keyword evidence="7 10" id="KW-0472">Membrane</keyword>
<evidence type="ECO:0000259" key="11">
    <source>
        <dbReference type="PROSITE" id="PS50089"/>
    </source>
</evidence>
<comment type="subcellular location">
    <subcellularLocation>
        <location evidence="1">Membrane</location>
    </subcellularLocation>
</comment>
<dbReference type="PANTHER" id="PTHR46539">
    <property type="entry name" value="E3 UBIQUITIN-PROTEIN LIGASE ATL42"/>
    <property type="match status" value="1"/>
</dbReference>
<dbReference type="InterPro" id="IPR001841">
    <property type="entry name" value="Znf_RING"/>
</dbReference>
<keyword evidence="13" id="KW-1185">Reference proteome</keyword>
<keyword evidence="4 8" id="KW-0863">Zinc-finger</keyword>
<keyword evidence="6 10" id="KW-1133">Transmembrane helix</keyword>
<evidence type="ECO:0000313" key="12">
    <source>
        <dbReference type="EMBL" id="GFH58009.1"/>
    </source>
</evidence>
<evidence type="ECO:0000256" key="3">
    <source>
        <dbReference type="ARBA" id="ARBA00022723"/>
    </source>
</evidence>
<dbReference type="PROSITE" id="PS50089">
    <property type="entry name" value="ZF_RING_2"/>
    <property type="match status" value="1"/>
</dbReference>
<evidence type="ECO:0000313" key="13">
    <source>
        <dbReference type="Proteomes" id="UP001054902"/>
    </source>
</evidence>
<feature type="transmembrane region" description="Helical" evidence="10">
    <location>
        <begin position="6"/>
        <end position="32"/>
    </location>
</feature>
<dbReference type="SMART" id="SM00184">
    <property type="entry name" value="RING"/>
    <property type="match status" value="1"/>
</dbReference>
<evidence type="ECO:0000256" key="7">
    <source>
        <dbReference type="ARBA" id="ARBA00023136"/>
    </source>
</evidence>
<dbReference type="Proteomes" id="UP001054902">
    <property type="component" value="Unassembled WGS sequence"/>
</dbReference>
<evidence type="ECO:0000256" key="4">
    <source>
        <dbReference type="ARBA" id="ARBA00022771"/>
    </source>
</evidence>
<keyword evidence="3" id="KW-0479">Metal-binding</keyword>